<name>A0A565B869_9BRAS</name>
<sequence>MIQKEWLDASPYGLDFTVNNSQRPVSTSVSVNRWEKPLTSRLDLSRCQWDVQRNRSSGWNHD</sequence>
<gene>
    <name evidence="1" type="ORF">ANE_LOCUS7985</name>
</gene>
<organism evidence="1 2">
    <name type="scientific">Arabis nemorensis</name>
    <dbReference type="NCBI Taxonomy" id="586526"/>
    <lineage>
        <taxon>Eukaryota</taxon>
        <taxon>Viridiplantae</taxon>
        <taxon>Streptophyta</taxon>
        <taxon>Embryophyta</taxon>
        <taxon>Tracheophyta</taxon>
        <taxon>Spermatophyta</taxon>
        <taxon>Magnoliopsida</taxon>
        <taxon>eudicotyledons</taxon>
        <taxon>Gunneridae</taxon>
        <taxon>Pentapetalae</taxon>
        <taxon>rosids</taxon>
        <taxon>malvids</taxon>
        <taxon>Brassicales</taxon>
        <taxon>Brassicaceae</taxon>
        <taxon>Arabideae</taxon>
        <taxon>Arabis</taxon>
    </lineage>
</organism>
<reference evidence="1" key="1">
    <citation type="submission" date="2019-07" db="EMBL/GenBank/DDBJ databases">
        <authorList>
            <person name="Dittberner H."/>
        </authorList>
    </citation>
    <scope>NUCLEOTIDE SEQUENCE [LARGE SCALE GENOMIC DNA]</scope>
</reference>
<dbReference type="AlphaFoldDB" id="A0A565B869"/>
<dbReference type="Proteomes" id="UP000489600">
    <property type="component" value="Unassembled WGS sequence"/>
</dbReference>
<proteinExistence type="predicted"/>
<dbReference type="EMBL" id="CABITT030000003">
    <property type="protein sequence ID" value="VVA97540.1"/>
    <property type="molecule type" value="Genomic_DNA"/>
</dbReference>
<comment type="caution">
    <text evidence="1">The sequence shown here is derived from an EMBL/GenBank/DDBJ whole genome shotgun (WGS) entry which is preliminary data.</text>
</comment>
<evidence type="ECO:0000313" key="1">
    <source>
        <dbReference type="EMBL" id="VVA97540.1"/>
    </source>
</evidence>
<protein>
    <submittedName>
        <fullName evidence="1">Uncharacterized protein</fullName>
    </submittedName>
</protein>
<accession>A0A565B869</accession>
<evidence type="ECO:0000313" key="2">
    <source>
        <dbReference type="Proteomes" id="UP000489600"/>
    </source>
</evidence>
<keyword evidence="2" id="KW-1185">Reference proteome</keyword>